<name>A2EUG3_TRIV3</name>
<accession>A2EUG3</accession>
<dbReference type="VEuPathDB" id="TrichDB:TVAGG3_0317060"/>
<dbReference type="GO" id="GO:0016272">
    <property type="term" value="C:prefoldin complex"/>
    <property type="evidence" value="ECO:0007669"/>
    <property type="project" value="InterPro"/>
</dbReference>
<organism evidence="2 3">
    <name type="scientific">Trichomonas vaginalis (strain ATCC PRA-98 / G3)</name>
    <dbReference type="NCBI Taxonomy" id="412133"/>
    <lineage>
        <taxon>Eukaryota</taxon>
        <taxon>Metamonada</taxon>
        <taxon>Parabasalia</taxon>
        <taxon>Trichomonadida</taxon>
        <taxon>Trichomonadidae</taxon>
        <taxon>Trichomonas</taxon>
    </lineage>
</organism>
<reference evidence="2" key="2">
    <citation type="journal article" date="2007" name="Science">
        <title>Draft genome sequence of the sexually transmitted pathogen Trichomonas vaginalis.</title>
        <authorList>
            <person name="Carlton J.M."/>
            <person name="Hirt R.P."/>
            <person name="Silva J.C."/>
            <person name="Delcher A.L."/>
            <person name="Schatz M."/>
            <person name="Zhao Q."/>
            <person name="Wortman J.R."/>
            <person name="Bidwell S.L."/>
            <person name="Alsmark U.C.M."/>
            <person name="Besteiro S."/>
            <person name="Sicheritz-Ponten T."/>
            <person name="Noel C.J."/>
            <person name="Dacks J.B."/>
            <person name="Foster P.G."/>
            <person name="Simillion C."/>
            <person name="Van de Peer Y."/>
            <person name="Miranda-Saavedra D."/>
            <person name="Barton G.J."/>
            <person name="Westrop G.D."/>
            <person name="Mueller S."/>
            <person name="Dessi D."/>
            <person name="Fiori P.L."/>
            <person name="Ren Q."/>
            <person name="Paulsen I."/>
            <person name="Zhang H."/>
            <person name="Bastida-Corcuera F.D."/>
            <person name="Simoes-Barbosa A."/>
            <person name="Brown M.T."/>
            <person name="Hayes R.D."/>
            <person name="Mukherjee M."/>
            <person name="Okumura C.Y."/>
            <person name="Schneider R."/>
            <person name="Smith A.J."/>
            <person name="Vanacova S."/>
            <person name="Villalvazo M."/>
            <person name="Haas B.J."/>
            <person name="Pertea M."/>
            <person name="Feldblyum T.V."/>
            <person name="Utterback T.R."/>
            <person name="Shu C.L."/>
            <person name="Osoegawa K."/>
            <person name="de Jong P.J."/>
            <person name="Hrdy I."/>
            <person name="Horvathova L."/>
            <person name="Zubacova Z."/>
            <person name="Dolezal P."/>
            <person name="Malik S.B."/>
            <person name="Logsdon J.M. Jr."/>
            <person name="Henze K."/>
            <person name="Gupta A."/>
            <person name="Wang C.C."/>
            <person name="Dunne R.L."/>
            <person name="Upcroft J.A."/>
            <person name="Upcroft P."/>
            <person name="White O."/>
            <person name="Salzberg S.L."/>
            <person name="Tang P."/>
            <person name="Chiu C.-H."/>
            <person name="Lee Y.-S."/>
            <person name="Embley T.M."/>
            <person name="Coombs G.H."/>
            <person name="Mottram J.C."/>
            <person name="Tachezy J."/>
            <person name="Fraser-Liggett C.M."/>
            <person name="Johnson P.J."/>
        </authorList>
    </citation>
    <scope>NUCLEOTIDE SEQUENCE [LARGE SCALE GENOMIC DNA]</scope>
    <source>
        <strain evidence="2">G3</strain>
    </source>
</reference>
<dbReference type="Pfam" id="PF01920">
    <property type="entry name" value="Prefoldin_2"/>
    <property type="match status" value="1"/>
</dbReference>
<reference evidence="2" key="1">
    <citation type="submission" date="2006-10" db="EMBL/GenBank/DDBJ databases">
        <authorList>
            <person name="Amadeo P."/>
            <person name="Zhao Q."/>
            <person name="Wortman J."/>
            <person name="Fraser-Liggett C."/>
            <person name="Carlton J."/>
        </authorList>
    </citation>
    <scope>NUCLEOTIDE SEQUENCE</scope>
    <source>
        <strain evidence="2">G3</strain>
    </source>
</reference>
<evidence type="ECO:0000313" key="2">
    <source>
        <dbReference type="EMBL" id="EAY03722.1"/>
    </source>
</evidence>
<keyword evidence="3" id="KW-1185">Reference proteome</keyword>
<dbReference type="OrthoDB" id="5242628at2759"/>
<dbReference type="Gene3D" id="1.10.287.370">
    <property type="match status" value="1"/>
</dbReference>
<dbReference type="EMBL" id="DS113496">
    <property type="protein sequence ID" value="EAY03722.1"/>
    <property type="molecule type" value="Genomic_DNA"/>
</dbReference>
<sequence>MSRGGQIMLPEEQMKQFYKLRAEEARLEENLGKFTAQLGRELQTRRTKYITRHEVAKLNPSTPVYLSVGKAFVLDNVPNTLATLRADLAKQDKSILTIKKAGIHIADQQTQIKLQIEELVKPYLPK</sequence>
<dbReference type="InterPro" id="IPR009053">
    <property type="entry name" value="Prefoldin"/>
</dbReference>
<dbReference type="KEGG" id="tva:4761568"/>
<dbReference type="SMR" id="A2EUG3"/>
<proteinExistence type="inferred from homology"/>
<dbReference type="RefSeq" id="XP_001315945.1">
    <property type="nucleotide sequence ID" value="XM_001315910.1"/>
</dbReference>
<dbReference type="InterPro" id="IPR002777">
    <property type="entry name" value="PFD_beta-like"/>
</dbReference>
<comment type="similarity">
    <text evidence="1">Belongs to the prefoldin subunit beta family.</text>
</comment>
<dbReference type="Proteomes" id="UP000001542">
    <property type="component" value="Unassembled WGS sequence"/>
</dbReference>
<evidence type="ECO:0000256" key="1">
    <source>
        <dbReference type="ARBA" id="ARBA00008045"/>
    </source>
</evidence>
<dbReference type="AlphaFoldDB" id="A2EUG3"/>
<dbReference type="GO" id="GO:0051082">
    <property type="term" value="F:unfolded protein binding"/>
    <property type="evidence" value="ECO:0007669"/>
    <property type="project" value="InterPro"/>
</dbReference>
<evidence type="ECO:0000313" key="3">
    <source>
        <dbReference type="Proteomes" id="UP000001542"/>
    </source>
</evidence>
<dbReference type="SUPFAM" id="SSF46579">
    <property type="entry name" value="Prefoldin"/>
    <property type="match status" value="1"/>
</dbReference>
<dbReference type="GO" id="GO:0006457">
    <property type="term" value="P:protein folding"/>
    <property type="evidence" value="ECO:0007669"/>
    <property type="project" value="InterPro"/>
</dbReference>
<gene>
    <name evidence="2" type="ORF">TVAG_473460</name>
</gene>
<protein>
    <recommendedName>
        <fullName evidence="4">Prefoldin subunit family protein</fullName>
    </recommendedName>
</protein>
<dbReference type="InParanoid" id="A2EUG3"/>
<evidence type="ECO:0008006" key="4">
    <source>
        <dbReference type="Google" id="ProtNLM"/>
    </source>
</evidence>
<dbReference type="VEuPathDB" id="TrichDB:TVAG_473460"/>